<reference evidence="2" key="1">
    <citation type="submission" date="2023-07" db="EMBL/GenBank/DDBJ databases">
        <authorList>
            <consortium name="CYATHOMIX"/>
        </authorList>
    </citation>
    <scope>NUCLEOTIDE SEQUENCE</scope>
    <source>
        <strain evidence="2">N/A</strain>
    </source>
</reference>
<evidence type="ECO:0000256" key="1">
    <source>
        <dbReference type="SAM" id="MobiDB-lite"/>
    </source>
</evidence>
<accession>A0AA36DV91</accession>
<evidence type="ECO:0000313" key="2">
    <source>
        <dbReference type="EMBL" id="CAJ0593310.1"/>
    </source>
</evidence>
<dbReference type="EMBL" id="CATQJL010000112">
    <property type="protein sequence ID" value="CAJ0593310.1"/>
    <property type="molecule type" value="Genomic_DNA"/>
</dbReference>
<proteinExistence type="predicted"/>
<name>A0AA36DV91_CYLNA</name>
<dbReference type="Proteomes" id="UP001176961">
    <property type="component" value="Unassembled WGS sequence"/>
</dbReference>
<feature type="region of interest" description="Disordered" evidence="1">
    <location>
        <begin position="34"/>
        <end position="55"/>
    </location>
</feature>
<organism evidence="2 3">
    <name type="scientific">Cylicocyclus nassatus</name>
    <name type="common">Nematode worm</name>
    <dbReference type="NCBI Taxonomy" id="53992"/>
    <lineage>
        <taxon>Eukaryota</taxon>
        <taxon>Metazoa</taxon>
        <taxon>Ecdysozoa</taxon>
        <taxon>Nematoda</taxon>
        <taxon>Chromadorea</taxon>
        <taxon>Rhabditida</taxon>
        <taxon>Rhabditina</taxon>
        <taxon>Rhabditomorpha</taxon>
        <taxon>Strongyloidea</taxon>
        <taxon>Strongylidae</taxon>
        <taxon>Cylicocyclus</taxon>
    </lineage>
</organism>
<sequence length="315" mass="35813">MFASYLTNSMYPRDATKFSKFFCMPMFTPQGPMLPAISPNTSPSPSNTSSISDDAEMNAHDCSSGYSSLDESWATLSPYLQMFQLRQFAYSPPYFPFWYRQWSSPSLTTEQSSECKKSLGFPPEYDITPLRPFTPAGASAGLGNEEFSPIPIDKQISPICRVPTTRLGTPSQRHPTCSKTQRSLMLLEMIVYLLHVNTDIIEWISTTSPEFRILDRKKFVAHWNRLSGKQDSFIAIACKLRGVGNEKMQTTDGQKIRLITRTAPYTYRFLPDQGTSSFPMLHDHILQQLITKMLLSFHLHQRKCKNDAESATFCH</sequence>
<protein>
    <recommendedName>
        <fullName evidence="4">ETS domain-containing protein</fullName>
    </recommendedName>
</protein>
<gene>
    <name evidence="2" type="ORF">CYNAS_LOCUS5293</name>
</gene>
<keyword evidence="3" id="KW-1185">Reference proteome</keyword>
<dbReference type="AlphaFoldDB" id="A0AA36DV91"/>
<feature type="compositionally biased region" description="Low complexity" evidence="1">
    <location>
        <begin position="35"/>
        <end position="52"/>
    </location>
</feature>
<comment type="caution">
    <text evidence="2">The sequence shown here is derived from an EMBL/GenBank/DDBJ whole genome shotgun (WGS) entry which is preliminary data.</text>
</comment>
<evidence type="ECO:0000313" key="3">
    <source>
        <dbReference type="Proteomes" id="UP001176961"/>
    </source>
</evidence>
<evidence type="ECO:0008006" key="4">
    <source>
        <dbReference type="Google" id="ProtNLM"/>
    </source>
</evidence>